<dbReference type="Proteomes" id="UP000563523">
    <property type="component" value="Unassembled WGS sequence"/>
</dbReference>
<proteinExistence type="predicted"/>
<organism evidence="1 2">
    <name type="scientific">Bombilactobacillus apium</name>
    <dbReference type="NCBI Taxonomy" id="2675299"/>
    <lineage>
        <taxon>Bacteria</taxon>
        <taxon>Bacillati</taxon>
        <taxon>Bacillota</taxon>
        <taxon>Bacilli</taxon>
        <taxon>Lactobacillales</taxon>
        <taxon>Lactobacillaceae</taxon>
        <taxon>Bombilactobacillus</taxon>
    </lineage>
</organism>
<evidence type="ECO:0000313" key="2">
    <source>
        <dbReference type="Proteomes" id="UP000563523"/>
    </source>
</evidence>
<sequence>MVDNITSDEILKEVEQVDLQELLDRSLHETSSDKKELFHALYTYALGQRQKDIISAPGFDI</sequence>
<dbReference type="RefSeq" id="WP_176942082.1">
    <property type="nucleotide sequence ID" value="NZ_JABZEC010000001.1"/>
</dbReference>
<reference evidence="1 2" key="1">
    <citation type="submission" date="2020-06" db="EMBL/GenBank/DDBJ databases">
        <authorList>
            <person name="Kang J."/>
        </authorList>
    </citation>
    <scope>NUCLEOTIDE SEQUENCE [LARGE SCALE GENOMIC DNA]</scope>
    <source>
        <strain evidence="1 2">DCY120</strain>
    </source>
</reference>
<keyword evidence="2" id="KW-1185">Reference proteome</keyword>
<comment type="caution">
    <text evidence="1">The sequence shown here is derived from an EMBL/GenBank/DDBJ whole genome shotgun (WGS) entry which is preliminary data.</text>
</comment>
<gene>
    <name evidence="1" type="ORF">HU830_01760</name>
</gene>
<evidence type="ECO:0000313" key="1">
    <source>
        <dbReference type="EMBL" id="NVY95922.1"/>
    </source>
</evidence>
<name>A0A850R5N3_9LACO</name>
<dbReference type="AlphaFoldDB" id="A0A850R5N3"/>
<accession>A0A850R5N3</accession>
<protein>
    <submittedName>
        <fullName evidence="1">Uncharacterized protein</fullName>
    </submittedName>
</protein>
<dbReference type="EMBL" id="JABZEC010000001">
    <property type="protein sequence ID" value="NVY95922.1"/>
    <property type="molecule type" value="Genomic_DNA"/>
</dbReference>